<evidence type="ECO:0000256" key="2">
    <source>
        <dbReference type="SAM" id="Phobius"/>
    </source>
</evidence>
<dbReference type="PANTHER" id="PTHR21666:SF291">
    <property type="entry name" value="STAGE II SPORULATION PROTEIN Q"/>
    <property type="match status" value="1"/>
</dbReference>
<dbReference type="GO" id="GO:0004222">
    <property type="term" value="F:metalloendopeptidase activity"/>
    <property type="evidence" value="ECO:0007669"/>
    <property type="project" value="TreeGrafter"/>
</dbReference>
<organism evidence="4 5">
    <name type="scientific">Sutcliffiella horikoshii</name>
    <dbReference type="NCBI Taxonomy" id="79883"/>
    <lineage>
        <taxon>Bacteria</taxon>
        <taxon>Bacillati</taxon>
        <taxon>Bacillota</taxon>
        <taxon>Bacilli</taxon>
        <taxon>Bacillales</taxon>
        <taxon>Bacillaceae</taxon>
        <taxon>Sutcliffiella</taxon>
    </lineage>
</organism>
<proteinExistence type="predicted"/>
<dbReference type="Proteomes" id="UP000322524">
    <property type="component" value="Unassembled WGS sequence"/>
</dbReference>
<evidence type="ECO:0000313" key="5">
    <source>
        <dbReference type="Proteomes" id="UP000322524"/>
    </source>
</evidence>
<dbReference type="RefSeq" id="WP_148987234.1">
    <property type="nucleotide sequence ID" value="NZ_VTEV01000002.1"/>
</dbReference>
<feature type="region of interest" description="Disordered" evidence="1">
    <location>
        <begin position="228"/>
        <end position="282"/>
    </location>
</feature>
<evidence type="ECO:0000256" key="1">
    <source>
        <dbReference type="SAM" id="MobiDB-lite"/>
    </source>
</evidence>
<accession>A0A5D4T445</accession>
<comment type="caution">
    <text evidence="4">The sequence shown here is derived from an EMBL/GenBank/DDBJ whole genome shotgun (WGS) entry which is preliminary data.</text>
</comment>
<dbReference type="InterPro" id="IPR011055">
    <property type="entry name" value="Dup_hybrid_motif"/>
</dbReference>
<dbReference type="InterPro" id="IPR050570">
    <property type="entry name" value="Cell_wall_metabolism_enzyme"/>
</dbReference>
<dbReference type="AlphaFoldDB" id="A0A5D4T445"/>
<evidence type="ECO:0000259" key="3">
    <source>
        <dbReference type="Pfam" id="PF01551"/>
    </source>
</evidence>
<dbReference type="EMBL" id="VTEV01000002">
    <property type="protein sequence ID" value="TYS69671.1"/>
    <property type="molecule type" value="Genomic_DNA"/>
</dbReference>
<protein>
    <submittedName>
        <fullName evidence="4">M23 family metallopeptidase</fullName>
    </submittedName>
</protein>
<feature type="compositionally biased region" description="Acidic residues" evidence="1">
    <location>
        <begin position="228"/>
        <end position="239"/>
    </location>
</feature>
<dbReference type="CDD" id="cd12797">
    <property type="entry name" value="M23_peptidase"/>
    <property type="match status" value="1"/>
</dbReference>
<dbReference type="Pfam" id="PF01551">
    <property type="entry name" value="Peptidase_M23"/>
    <property type="match status" value="1"/>
</dbReference>
<feature type="region of interest" description="Disordered" evidence="1">
    <location>
        <begin position="45"/>
        <end position="71"/>
    </location>
</feature>
<reference evidence="4 5" key="1">
    <citation type="submission" date="2019-08" db="EMBL/GenBank/DDBJ databases">
        <title>Bacillus genomes from the desert of Cuatro Cienegas, Coahuila.</title>
        <authorList>
            <person name="Olmedo-Alvarez G."/>
        </authorList>
    </citation>
    <scope>NUCLEOTIDE SEQUENCE [LARGE SCALE GENOMIC DNA]</scope>
    <source>
        <strain evidence="4 5">CH28_1T</strain>
    </source>
</reference>
<dbReference type="OrthoDB" id="2050153at2"/>
<feature type="domain" description="M23ase beta-sheet core" evidence="3">
    <location>
        <begin position="119"/>
        <end position="216"/>
    </location>
</feature>
<dbReference type="InterPro" id="IPR016047">
    <property type="entry name" value="M23ase_b-sheet_dom"/>
</dbReference>
<gene>
    <name evidence="4" type="ORF">FZC76_05395</name>
</gene>
<dbReference type="SUPFAM" id="SSF51261">
    <property type="entry name" value="Duplicated hybrid motif"/>
    <property type="match status" value="1"/>
</dbReference>
<feature type="transmembrane region" description="Helical" evidence="2">
    <location>
        <begin position="23"/>
        <end position="42"/>
    </location>
</feature>
<keyword evidence="2" id="KW-1133">Transmembrane helix</keyword>
<sequence>MREEEKKRTSQNSNWQRLMKKRWVFPAIYLGCAAIILTAVLVSQSGNESEGNPGNTEGQGPTTSYGDQDSMEVNSPVENFVMPVTDVNSSVIQRPFWDANASKEEQEAAFIEYNGIYQPNTGIDIAMKDGETFEVVASLSGTVTHVENDPLLGNVVEIEHLDGVKTIYQSLTDVQVKVNDFVEQGETIAKAHTNQLNKDAVHVHFEIRKDNVAVNPSSFFNKPVTSLLEEEGQASEEGSEPAGEQEKEETPAEGKDKPEDGEDKDGDEGSSDEEEESVSYLT</sequence>
<dbReference type="Gene3D" id="2.70.70.10">
    <property type="entry name" value="Glucose Permease (Domain IIA)"/>
    <property type="match status" value="1"/>
</dbReference>
<feature type="compositionally biased region" description="Acidic residues" evidence="1">
    <location>
        <begin position="259"/>
        <end position="282"/>
    </location>
</feature>
<name>A0A5D4T445_9BACI</name>
<keyword evidence="2" id="KW-0812">Transmembrane</keyword>
<keyword evidence="2" id="KW-0472">Membrane</keyword>
<dbReference type="STRING" id="79883.GCA_001636495_00865"/>
<feature type="compositionally biased region" description="Basic and acidic residues" evidence="1">
    <location>
        <begin position="244"/>
        <end position="258"/>
    </location>
</feature>
<evidence type="ECO:0000313" key="4">
    <source>
        <dbReference type="EMBL" id="TYS69671.1"/>
    </source>
</evidence>
<dbReference type="PANTHER" id="PTHR21666">
    <property type="entry name" value="PEPTIDASE-RELATED"/>
    <property type="match status" value="1"/>
</dbReference>